<evidence type="ECO:0000256" key="4">
    <source>
        <dbReference type="ARBA" id="ARBA00022801"/>
    </source>
</evidence>
<sequence>MNWISSVDLKLSTWIQKHLHHKNLSWILSRINRGEMFALVLLPLMFLSEIYKPVYISLPFVLVFTYMTDRLVLVLKKYFARKRPLVSVMGKVDSNPDMKHSFPSAHSANSIVVSTILVFAFRETPYFFLFSLFAGVGRLITLHHFVSDIIGGWVIGFLIGLLAVIIHFFLWPYLVTL</sequence>
<dbReference type="GO" id="GO:0005886">
    <property type="term" value="C:plasma membrane"/>
    <property type="evidence" value="ECO:0007669"/>
    <property type="project" value="UniProtKB-SubCell"/>
</dbReference>
<evidence type="ECO:0000313" key="9">
    <source>
        <dbReference type="EMBL" id="GBF43657.1"/>
    </source>
</evidence>
<evidence type="ECO:0000256" key="5">
    <source>
        <dbReference type="ARBA" id="ARBA00022989"/>
    </source>
</evidence>
<keyword evidence="2" id="KW-1003">Cell membrane</keyword>
<comment type="subcellular location">
    <subcellularLocation>
        <location evidence="1">Cell membrane</location>
        <topology evidence="1">Multi-pass membrane protein</topology>
    </subcellularLocation>
</comment>
<feature type="transmembrane region" description="Helical" evidence="7">
    <location>
        <begin position="60"/>
        <end position="79"/>
    </location>
</feature>
<dbReference type="SUPFAM" id="SSF48317">
    <property type="entry name" value="Acid phosphatase/Vanadium-dependent haloperoxidase"/>
    <property type="match status" value="1"/>
</dbReference>
<dbReference type="Pfam" id="PF01569">
    <property type="entry name" value="PAP2"/>
    <property type="match status" value="1"/>
</dbReference>
<dbReference type="PANTHER" id="PTHR14969">
    <property type="entry name" value="SPHINGOSINE-1-PHOSPHATE PHOSPHOHYDROLASE"/>
    <property type="match status" value="1"/>
</dbReference>
<dbReference type="InterPro" id="IPR036938">
    <property type="entry name" value="PAP2/HPO_sf"/>
</dbReference>
<dbReference type="RefSeq" id="WP_108960550.1">
    <property type="nucleotide sequence ID" value="NZ_BFAZ01000009.1"/>
</dbReference>
<dbReference type="SMART" id="SM00014">
    <property type="entry name" value="acidPPc"/>
    <property type="match status" value="1"/>
</dbReference>
<feature type="transmembrane region" description="Helical" evidence="7">
    <location>
        <begin position="153"/>
        <end position="174"/>
    </location>
</feature>
<keyword evidence="5 7" id="KW-1133">Transmembrane helix</keyword>
<gene>
    <name evidence="9" type="ORF">LPTSP2_29600</name>
</gene>
<dbReference type="Proteomes" id="UP000245206">
    <property type="component" value="Unassembled WGS sequence"/>
</dbReference>
<dbReference type="InterPro" id="IPR000326">
    <property type="entry name" value="PAP2/HPO"/>
</dbReference>
<organism evidence="9 10">
    <name type="scientific">Leptospira ellinghausenii</name>
    <dbReference type="NCBI Taxonomy" id="1917822"/>
    <lineage>
        <taxon>Bacteria</taxon>
        <taxon>Pseudomonadati</taxon>
        <taxon>Spirochaetota</taxon>
        <taxon>Spirochaetia</taxon>
        <taxon>Leptospirales</taxon>
        <taxon>Leptospiraceae</taxon>
        <taxon>Leptospira</taxon>
    </lineage>
</organism>
<evidence type="ECO:0000313" key="10">
    <source>
        <dbReference type="Proteomes" id="UP000245206"/>
    </source>
</evidence>
<keyword evidence="3 7" id="KW-0812">Transmembrane</keyword>
<accession>A0A2P2DG86</accession>
<proteinExistence type="predicted"/>
<evidence type="ECO:0000256" key="7">
    <source>
        <dbReference type="SAM" id="Phobius"/>
    </source>
</evidence>
<dbReference type="PANTHER" id="PTHR14969:SF62">
    <property type="entry name" value="DECAPRENYLPHOSPHORYL-5-PHOSPHORIBOSE PHOSPHATASE RV3807C-RELATED"/>
    <property type="match status" value="1"/>
</dbReference>
<dbReference type="AlphaFoldDB" id="A0A2P2DG86"/>
<reference evidence="10" key="1">
    <citation type="journal article" date="2019" name="Microbiol. Immunol.">
        <title>Molecular and phenotypic characterization of Leptospira johnsonii sp. nov., Leptospira ellinghausenii sp. nov. and Leptospira ryugenii sp. nov. isolated from soil and water in Japan.</title>
        <authorList>
            <person name="Masuzawa T."/>
            <person name="Saito M."/>
            <person name="Nakao R."/>
            <person name="Nikaido Y."/>
            <person name="Matsumoto M."/>
            <person name="Ogawa M."/>
            <person name="Yokoyama M."/>
            <person name="Hidaka Y."/>
            <person name="Tomita J."/>
            <person name="Sakakibara K."/>
            <person name="Suzuki K."/>
            <person name="Yasuda S."/>
            <person name="Sato H."/>
            <person name="Yamaguchi M."/>
            <person name="Yoshida S.I."/>
            <person name="Koizumi N."/>
            <person name="Kawamura Y."/>
        </authorList>
    </citation>
    <scope>NUCLEOTIDE SEQUENCE [LARGE SCALE GENOMIC DNA]</scope>
    <source>
        <strain evidence="10">E18</strain>
    </source>
</reference>
<evidence type="ECO:0000256" key="6">
    <source>
        <dbReference type="ARBA" id="ARBA00023136"/>
    </source>
</evidence>
<dbReference type="Gene3D" id="1.20.144.10">
    <property type="entry name" value="Phosphatidic acid phosphatase type 2/haloperoxidase"/>
    <property type="match status" value="1"/>
</dbReference>
<keyword evidence="4" id="KW-0378">Hydrolase</keyword>
<name>A0A2P2DG86_9LEPT</name>
<feature type="domain" description="Phosphatidic acid phosphatase type 2/haloperoxidase" evidence="8">
    <location>
        <begin position="58"/>
        <end position="164"/>
    </location>
</feature>
<evidence type="ECO:0000256" key="3">
    <source>
        <dbReference type="ARBA" id="ARBA00022692"/>
    </source>
</evidence>
<evidence type="ECO:0000256" key="2">
    <source>
        <dbReference type="ARBA" id="ARBA00022475"/>
    </source>
</evidence>
<dbReference type="OrthoDB" id="9801622at2"/>
<evidence type="ECO:0000259" key="8">
    <source>
        <dbReference type="SMART" id="SM00014"/>
    </source>
</evidence>
<dbReference type="EMBL" id="BFAZ01000009">
    <property type="protein sequence ID" value="GBF43657.1"/>
    <property type="molecule type" value="Genomic_DNA"/>
</dbReference>
<dbReference type="GO" id="GO:0016787">
    <property type="term" value="F:hydrolase activity"/>
    <property type="evidence" value="ECO:0007669"/>
    <property type="project" value="UniProtKB-KW"/>
</dbReference>
<evidence type="ECO:0000256" key="1">
    <source>
        <dbReference type="ARBA" id="ARBA00004651"/>
    </source>
</evidence>
<keyword evidence="6 7" id="KW-0472">Membrane</keyword>
<comment type="caution">
    <text evidence="9">The sequence shown here is derived from an EMBL/GenBank/DDBJ whole genome shotgun (WGS) entry which is preliminary data.</text>
</comment>
<keyword evidence="10" id="KW-1185">Reference proteome</keyword>
<protein>
    <submittedName>
        <fullName evidence="9">Acid phosphatase</fullName>
    </submittedName>
</protein>